<accession>A0A382EPH8</accession>
<dbReference type="InterPro" id="IPR013785">
    <property type="entry name" value="Aldolase_TIM"/>
</dbReference>
<dbReference type="Gene3D" id="3.20.20.70">
    <property type="entry name" value="Aldolase class I"/>
    <property type="match status" value="1"/>
</dbReference>
<keyword evidence="7" id="KW-0100">Branched-chain amino acid biosynthesis</keyword>
<evidence type="ECO:0000256" key="4">
    <source>
        <dbReference type="ARBA" id="ARBA00022605"/>
    </source>
</evidence>
<evidence type="ECO:0000256" key="6">
    <source>
        <dbReference type="ARBA" id="ARBA00022679"/>
    </source>
</evidence>
<dbReference type="GO" id="GO:0009097">
    <property type="term" value="P:isoleucine biosynthetic process"/>
    <property type="evidence" value="ECO:0007669"/>
    <property type="project" value="UniProtKB-UniPathway"/>
</dbReference>
<feature type="non-terminal residue" evidence="10">
    <location>
        <position position="463"/>
    </location>
</feature>
<dbReference type="EC" id="2.3.3.21" evidence="8"/>
<dbReference type="Gene3D" id="1.10.238.260">
    <property type="match status" value="1"/>
</dbReference>
<evidence type="ECO:0000259" key="9">
    <source>
        <dbReference type="PROSITE" id="PS50991"/>
    </source>
</evidence>
<dbReference type="SUPFAM" id="SSF51569">
    <property type="entry name" value="Aldolase"/>
    <property type="match status" value="1"/>
</dbReference>
<dbReference type="InterPro" id="IPR036230">
    <property type="entry name" value="LeuA_allosteric_dom_sf"/>
</dbReference>
<evidence type="ECO:0000256" key="2">
    <source>
        <dbReference type="ARBA" id="ARBA00006154"/>
    </source>
</evidence>
<dbReference type="Pfam" id="PF00682">
    <property type="entry name" value="HMGL-like"/>
    <property type="match status" value="1"/>
</dbReference>
<keyword evidence="6" id="KW-0808">Transferase</keyword>
<proteinExistence type="inferred from homology"/>
<dbReference type="InterPro" id="IPR002034">
    <property type="entry name" value="AIPM/Hcit_synth_CS"/>
</dbReference>
<dbReference type="SUPFAM" id="SSF110921">
    <property type="entry name" value="2-isopropylmalate synthase LeuA, allosteric (dimerisation) domain"/>
    <property type="match status" value="1"/>
</dbReference>
<feature type="domain" description="Pyruvate carboxyltransferase" evidence="9">
    <location>
        <begin position="4"/>
        <end position="266"/>
    </location>
</feature>
<evidence type="ECO:0000256" key="5">
    <source>
        <dbReference type="ARBA" id="ARBA00022624"/>
    </source>
</evidence>
<dbReference type="AlphaFoldDB" id="A0A382EPH8"/>
<organism evidence="10">
    <name type="scientific">marine metagenome</name>
    <dbReference type="NCBI Taxonomy" id="408172"/>
    <lineage>
        <taxon>unclassified sequences</taxon>
        <taxon>metagenomes</taxon>
        <taxon>ecological metagenomes</taxon>
    </lineage>
</organism>
<dbReference type="Pfam" id="PF08502">
    <property type="entry name" value="LeuA_dimer"/>
    <property type="match status" value="1"/>
</dbReference>
<sequence>MKTISIYDTTLRDGSQSEDISFTVEDKIRIAHKLDELGIKYIEGGWPGSNPKDMDFFSRIQNSNFQQAKITAFGSTRHPNNDVEKDQNIKNLIEANTEVVTIFGKSWDMHVNEALSTTLEENLRMVKDSVSYLKDNCSEVLFDAEHFFDGYKSNPEYAMKVLKEAESAGADWIILCDTNGGSLPSEVGKVCSLVKSSINTKIGIHTHNDSELAVANALTAVQAGVEQVQGTINGFGERCGNANLVSVIPNLKLKLGLNCVSDEQMQSLTDLSSFVYELANQAHWNHQPYVGKSAFAHKGGIHVSAVKRNRATYEHINPESVGNVQRILISDLSGKSNILSKAQEYGIDIEGHEPKVKKILDNLKSLEQLGYQYEGAEASFELLMRDALGEKEYFFDFVGFRVIVEQRGEDEKPISEATVKIRVNGVQEVTAAEGIGPVNALDKAIKKSLGKFYPEMENVSLFD</sequence>
<protein>
    <recommendedName>
        <fullName evidence="3">(R)-citramalate synthase</fullName>
        <ecNumber evidence="8">2.3.3.21</ecNumber>
    </recommendedName>
</protein>
<dbReference type="GO" id="GO:0003852">
    <property type="term" value="F:2-isopropylmalate synthase activity"/>
    <property type="evidence" value="ECO:0007669"/>
    <property type="project" value="InterPro"/>
</dbReference>
<dbReference type="PROSITE" id="PS50991">
    <property type="entry name" value="PYR_CT"/>
    <property type="match status" value="1"/>
</dbReference>
<evidence type="ECO:0000256" key="7">
    <source>
        <dbReference type="ARBA" id="ARBA00023304"/>
    </source>
</evidence>
<reference evidence="10" key="1">
    <citation type="submission" date="2018-05" db="EMBL/GenBank/DDBJ databases">
        <authorList>
            <person name="Lanie J.A."/>
            <person name="Ng W.-L."/>
            <person name="Kazmierczak K.M."/>
            <person name="Andrzejewski T.M."/>
            <person name="Davidsen T.M."/>
            <person name="Wayne K.J."/>
            <person name="Tettelin H."/>
            <person name="Glass J.I."/>
            <person name="Rusch D."/>
            <person name="Podicherti R."/>
            <person name="Tsui H.-C.T."/>
            <person name="Winkler M.E."/>
        </authorList>
    </citation>
    <scope>NUCLEOTIDE SEQUENCE</scope>
</reference>
<dbReference type="InterPro" id="IPR000891">
    <property type="entry name" value="PYR_CT"/>
</dbReference>
<gene>
    <name evidence="10" type="ORF">METZ01_LOCUS204611</name>
</gene>
<dbReference type="PROSITE" id="PS00815">
    <property type="entry name" value="AIPM_HOMOCIT_SYNTH_1"/>
    <property type="match status" value="1"/>
</dbReference>
<comment type="pathway">
    <text evidence="1">Amino-acid biosynthesis; L-isoleucine biosynthesis; 2-oxobutanoate from pyruvate: step 1/3.</text>
</comment>
<evidence type="ECO:0000256" key="3">
    <source>
        <dbReference type="ARBA" id="ARBA00022325"/>
    </source>
</evidence>
<keyword evidence="5" id="KW-0412">Isoleucine biosynthesis</keyword>
<dbReference type="UniPathway" id="UPA00047">
    <property type="reaction ID" value="UER00066"/>
</dbReference>
<keyword evidence="4" id="KW-0028">Amino-acid biosynthesis</keyword>
<dbReference type="InterPro" id="IPR005675">
    <property type="entry name" value="Citramal_synthase"/>
</dbReference>
<dbReference type="EMBL" id="UINC01045238">
    <property type="protein sequence ID" value="SVB51757.1"/>
    <property type="molecule type" value="Genomic_DNA"/>
</dbReference>
<comment type="similarity">
    <text evidence="2">Belongs to the alpha-IPM synthase/homocitrate synthase family.</text>
</comment>
<evidence type="ECO:0000256" key="1">
    <source>
        <dbReference type="ARBA" id="ARBA00004743"/>
    </source>
</evidence>
<name>A0A382EPH8_9ZZZZ</name>
<dbReference type="Gene3D" id="3.30.160.270">
    <property type="match status" value="1"/>
</dbReference>
<dbReference type="NCBIfam" id="TIGR00977">
    <property type="entry name" value="citramal_synth"/>
    <property type="match status" value="1"/>
</dbReference>
<dbReference type="GO" id="GO:0009098">
    <property type="term" value="P:L-leucine biosynthetic process"/>
    <property type="evidence" value="ECO:0007669"/>
    <property type="project" value="InterPro"/>
</dbReference>
<dbReference type="CDD" id="cd07941">
    <property type="entry name" value="DRE_TIM_LeuA3"/>
    <property type="match status" value="1"/>
</dbReference>
<dbReference type="GO" id="GO:0043714">
    <property type="term" value="F:(R)-citramalate synthase activity"/>
    <property type="evidence" value="ECO:0007669"/>
    <property type="project" value="UniProtKB-EC"/>
</dbReference>
<dbReference type="PANTHER" id="PTHR43538">
    <property type="entry name" value="ALPHA-IPM SYNTHASE/HOMOCITRATE SYNTHASE"/>
    <property type="match status" value="1"/>
</dbReference>
<dbReference type="InterPro" id="IPR013709">
    <property type="entry name" value="2-isopropylmalate_synth_dimer"/>
</dbReference>
<dbReference type="PANTHER" id="PTHR43538:SF1">
    <property type="entry name" value="(R)-CITRAMALATE SYNTHASE"/>
    <property type="match status" value="1"/>
</dbReference>
<dbReference type="InterPro" id="IPR054691">
    <property type="entry name" value="LeuA/HCS_post-cat"/>
</dbReference>
<dbReference type="Pfam" id="PF22617">
    <property type="entry name" value="HCS_D2"/>
    <property type="match status" value="1"/>
</dbReference>
<evidence type="ECO:0000256" key="8">
    <source>
        <dbReference type="ARBA" id="ARBA00034330"/>
    </source>
</evidence>
<evidence type="ECO:0000313" key="10">
    <source>
        <dbReference type="EMBL" id="SVB51757.1"/>
    </source>
</evidence>